<comment type="caution">
    <text evidence="1">The sequence shown here is derived from an EMBL/GenBank/DDBJ whole genome shotgun (WGS) entry which is preliminary data.</text>
</comment>
<protein>
    <submittedName>
        <fullName evidence="1">Uncharacterized protein</fullName>
    </submittedName>
</protein>
<name>A0A963YW61_9PROT</name>
<dbReference type="EMBL" id="JAESVB010000013">
    <property type="protein sequence ID" value="MCB8877467.1"/>
    <property type="molecule type" value="Genomic_DNA"/>
</dbReference>
<organism evidence="1 2">
    <name type="scientific">Acidisoma silvae</name>
    <dbReference type="NCBI Taxonomy" id="2802396"/>
    <lineage>
        <taxon>Bacteria</taxon>
        <taxon>Pseudomonadati</taxon>
        <taxon>Pseudomonadota</taxon>
        <taxon>Alphaproteobacteria</taxon>
        <taxon>Acetobacterales</taxon>
        <taxon>Acidocellaceae</taxon>
        <taxon>Acidisoma</taxon>
    </lineage>
</organism>
<reference evidence="1" key="2">
    <citation type="submission" date="2021-01" db="EMBL/GenBank/DDBJ databases">
        <authorList>
            <person name="Mieszkin S."/>
            <person name="Pouder E."/>
            <person name="Alain K."/>
        </authorList>
    </citation>
    <scope>NUCLEOTIDE SEQUENCE</scope>
    <source>
        <strain evidence="1">HW T2.11</strain>
    </source>
</reference>
<proteinExistence type="predicted"/>
<sequence>MDSTGSIPSPPSEGEAPSDWVADFKRQADEVRAAAGEWAVRWNEPEGRFISALMGAMEVVGKLSVSAQAAFVQTSRDGRAAAEADLLRAKEIHKAAQLALTQIRNVELAAKAEHEAVTLQMIDRTMPLFTERLEKVLVIREQRWNKDVARRRYATAGAVVLAIFLGGYGLSRWQTHDTVSRMEACQLHPLQSDGHLYCQIDGQ</sequence>
<accession>A0A963YW61</accession>
<dbReference type="Proteomes" id="UP000708298">
    <property type="component" value="Unassembled WGS sequence"/>
</dbReference>
<dbReference type="AlphaFoldDB" id="A0A963YW61"/>
<keyword evidence="2" id="KW-1185">Reference proteome</keyword>
<gene>
    <name evidence="1" type="ORF">ASILVAE211_19895</name>
</gene>
<reference evidence="1" key="1">
    <citation type="journal article" date="2021" name="Microorganisms">
        <title>Acidisoma silvae sp. nov. and Acidisomacellulosilytica sp. nov., Two Acidophilic Bacteria Isolated from Decaying Wood, Hydrolyzing Cellulose and Producing Poly-3-hydroxybutyrate.</title>
        <authorList>
            <person name="Mieszkin S."/>
            <person name="Pouder E."/>
            <person name="Uroz S."/>
            <person name="Simon-Colin C."/>
            <person name="Alain K."/>
        </authorList>
    </citation>
    <scope>NUCLEOTIDE SEQUENCE</scope>
    <source>
        <strain evidence="1">HW T2.11</strain>
    </source>
</reference>
<evidence type="ECO:0000313" key="2">
    <source>
        <dbReference type="Proteomes" id="UP000708298"/>
    </source>
</evidence>
<evidence type="ECO:0000313" key="1">
    <source>
        <dbReference type="EMBL" id="MCB8877467.1"/>
    </source>
</evidence>
<dbReference type="RefSeq" id="WP_227323113.1">
    <property type="nucleotide sequence ID" value="NZ_JAESVB010000013.1"/>
</dbReference>